<dbReference type="Gene3D" id="3.40.50.720">
    <property type="entry name" value="NAD(P)-binding Rossmann-like Domain"/>
    <property type="match status" value="1"/>
</dbReference>
<dbReference type="RefSeq" id="WP_111634412.1">
    <property type="nucleotide sequence ID" value="NZ_QLLR01000014.1"/>
</dbReference>
<dbReference type="CDD" id="cd05262">
    <property type="entry name" value="SDR_a7"/>
    <property type="match status" value="1"/>
</dbReference>
<evidence type="ECO:0000313" key="3">
    <source>
        <dbReference type="Proteomes" id="UP000249754"/>
    </source>
</evidence>
<evidence type="ECO:0000259" key="1">
    <source>
        <dbReference type="Pfam" id="PF01370"/>
    </source>
</evidence>
<organism evidence="2 3">
    <name type="scientific">Pedobacter cryoconitis</name>
    <dbReference type="NCBI Taxonomy" id="188932"/>
    <lineage>
        <taxon>Bacteria</taxon>
        <taxon>Pseudomonadati</taxon>
        <taxon>Bacteroidota</taxon>
        <taxon>Sphingobacteriia</taxon>
        <taxon>Sphingobacteriales</taxon>
        <taxon>Sphingobacteriaceae</taxon>
        <taxon>Pedobacter</taxon>
    </lineage>
</organism>
<proteinExistence type="predicted"/>
<protein>
    <submittedName>
        <fullName evidence="2">Nucleoside-diphosphate-sugar epimerase</fullName>
    </submittedName>
</protein>
<dbReference type="OrthoDB" id="9807212at2"/>
<dbReference type="InterPro" id="IPR051783">
    <property type="entry name" value="NAD(P)-dependent_oxidoreduct"/>
</dbReference>
<dbReference type="InterPro" id="IPR001509">
    <property type="entry name" value="Epimerase_deHydtase"/>
</dbReference>
<gene>
    <name evidence="2" type="ORF">LY11_02957</name>
</gene>
<dbReference type="SUPFAM" id="SSF51735">
    <property type="entry name" value="NAD(P)-binding Rossmann-fold domains"/>
    <property type="match status" value="1"/>
</dbReference>
<dbReference type="Pfam" id="PF01370">
    <property type="entry name" value="Epimerase"/>
    <property type="match status" value="1"/>
</dbReference>
<dbReference type="AlphaFoldDB" id="A0A327SL83"/>
<dbReference type="PANTHER" id="PTHR48079:SF6">
    <property type="entry name" value="NAD(P)-BINDING DOMAIN-CONTAINING PROTEIN-RELATED"/>
    <property type="match status" value="1"/>
</dbReference>
<reference evidence="2 3" key="1">
    <citation type="submission" date="2018-06" db="EMBL/GenBank/DDBJ databases">
        <title>Genomic Encyclopedia of Archaeal and Bacterial Type Strains, Phase II (KMG-II): from individual species to whole genera.</title>
        <authorList>
            <person name="Goeker M."/>
        </authorList>
    </citation>
    <scope>NUCLEOTIDE SEQUENCE [LARGE SCALE GENOMIC DNA]</scope>
    <source>
        <strain evidence="2 3">DSM 14825</strain>
    </source>
</reference>
<feature type="domain" description="NAD-dependent epimerase/dehydratase" evidence="1">
    <location>
        <begin position="3"/>
        <end position="214"/>
    </location>
</feature>
<dbReference type="EMBL" id="QLLR01000014">
    <property type="protein sequence ID" value="RAJ29252.1"/>
    <property type="molecule type" value="Genomic_DNA"/>
</dbReference>
<name>A0A327SL83_9SPHI</name>
<sequence length="299" mass="31609">MRVFVTGATGFIGSAIVRDLIGAGHQVLGLARSDSAASLLLTAGAEVHRGDLEDLDSLQRGAALADGVIHTGFIHDFARFKEVSEIDRLAIEAIGAVLAGSDRPFIVTSGTALVSPGSLATEDIIPVPGVSTHPRMSEQAADAVAAKGVRISVVRLSPSVHGEGDHGFIPMLINIAREKGVSAYIGNGLNRWSAVHREDAAVLYRLALENTVAGARFHGAAEEGIPFRTIAAVIGQQLNIPVVSQSAEEAAVHFGWFIGFAGLDCPASSKLTRERLNWHPAHTGLIPDMEQSDYFNIKK</sequence>
<dbReference type="InterPro" id="IPR036291">
    <property type="entry name" value="NAD(P)-bd_dom_sf"/>
</dbReference>
<evidence type="ECO:0000313" key="2">
    <source>
        <dbReference type="EMBL" id="RAJ29252.1"/>
    </source>
</evidence>
<dbReference type="GO" id="GO:0005737">
    <property type="term" value="C:cytoplasm"/>
    <property type="evidence" value="ECO:0007669"/>
    <property type="project" value="TreeGrafter"/>
</dbReference>
<accession>A0A327SL83</accession>
<dbReference type="Proteomes" id="UP000249754">
    <property type="component" value="Unassembled WGS sequence"/>
</dbReference>
<comment type="caution">
    <text evidence="2">The sequence shown here is derived from an EMBL/GenBank/DDBJ whole genome shotgun (WGS) entry which is preliminary data.</text>
</comment>
<dbReference type="GO" id="GO:0004029">
    <property type="term" value="F:aldehyde dehydrogenase (NAD+) activity"/>
    <property type="evidence" value="ECO:0007669"/>
    <property type="project" value="TreeGrafter"/>
</dbReference>
<dbReference type="PANTHER" id="PTHR48079">
    <property type="entry name" value="PROTEIN YEEZ"/>
    <property type="match status" value="1"/>
</dbReference>